<evidence type="ECO:0000313" key="4">
    <source>
        <dbReference type="EMBL" id="MFD0917939.1"/>
    </source>
</evidence>
<keyword evidence="5" id="KW-1185">Reference proteome</keyword>
<dbReference type="InterPro" id="IPR005631">
    <property type="entry name" value="SDH"/>
</dbReference>
<evidence type="ECO:0000256" key="1">
    <source>
        <dbReference type="ARBA" id="ARBA00008571"/>
    </source>
</evidence>
<dbReference type="Proteomes" id="UP001597101">
    <property type="component" value="Unassembled WGS sequence"/>
</dbReference>
<name>A0ABW3FM53_9HYPH</name>
<dbReference type="EMBL" id="JBHTJV010000026">
    <property type="protein sequence ID" value="MFD0917939.1"/>
    <property type="molecule type" value="Genomic_DNA"/>
</dbReference>
<dbReference type="InterPro" id="IPR036714">
    <property type="entry name" value="SDH_sf"/>
</dbReference>
<dbReference type="PANTHER" id="PTHR12469:SF2">
    <property type="entry name" value="SUCCINATE DEHYDROGENASE ASSEMBLY FACTOR 2, MITOCHONDRIAL"/>
    <property type="match status" value="1"/>
</dbReference>
<dbReference type="PANTHER" id="PTHR12469">
    <property type="entry name" value="PROTEIN EMI5 HOMOLOG, MITOCHONDRIAL"/>
    <property type="match status" value="1"/>
</dbReference>
<evidence type="ECO:0000313" key="5">
    <source>
        <dbReference type="Proteomes" id="UP001597101"/>
    </source>
</evidence>
<evidence type="ECO:0000256" key="3">
    <source>
        <dbReference type="ARBA" id="ARBA00023186"/>
    </source>
</evidence>
<keyword evidence="3" id="KW-0143">Chaperone</keyword>
<comment type="caution">
    <text evidence="4">The sequence shown here is derived from an EMBL/GenBank/DDBJ whole genome shotgun (WGS) entry which is preliminary data.</text>
</comment>
<evidence type="ECO:0000256" key="2">
    <source>
        <dbReference type="ARBA" id="ARBA00019418"/>
    </source>
</evidence>
<protein>
    <recommendedName>
        <fullName evidence="2">FAD assembly factor SdhE</fullName>
    </recommendedName>
</protein>
<reference evidence="5" key="1">
    <citation type="journal article" date="2019" name="Int. J. Syst. Evol. Microbiol.">
        <title>The Global Catalogue of Microorganisms (GCM) 10K type strain sequencing project: providing services to taxonomists for standard genome sequencing and annotation.</title>
        <authorList>
            <consortium name="The Broad Institute Genomics Platform"/>
            <consortium name="The Broad Institute Genome Sequencing Center for Infectious Disease"/>
            <person name="Wu L."/>
            <person name="Ma J."/>
        </authorList>
    </citation>
    <scope>NUCLEOTIDE SEQUENCE [LARGE SCALE GENOMIC DNA]</scope>
    <source>
        <strain evidence="5">CCUG 60023</strain>
    </source>
</reference>
<dbReference type="SUPFAM" id="SSF109910">
    <property type="entry name" value="YgfY-like"/>
    <property type="match status" value="1"/>
</dbReference>
<accession>A0ABW3FM53</accession>
<comment type="similarity">
    <text evidence="1">Belongs to the SdhE FAD assembly factor family.</text>
</comment>
<gene>
    <name evidence="4" type="ORF">ACFQ14_16155</name>
</gene>
<dbReference type="RefSeq" id="WP_377213792.1">
    <property type="nucleotide sequence ID" value="NZ_JBHTJV010000026.1"/>
</dbReference>
<proteinExistence type="inferred from homology"/>
<organism evidence="4 5">
    <name type="scientific">Pseudahrensia aquimaris</name>
    <dbReference type="NCBI Taxonomy" id="744461"/>
    <lineage>
        <taxon>Bacteria</taxon>
        <taxon>Pseudomonadati</taxon>
        <taxon>Pseudomonadota</taxon>
        <taxon>Alphaproteobacteria</taxon>
        <taxon>Hyphomicrobiales</taxon>
        <taxon>Ahrensiaceae</taxon>
        <taxon>Pseudahrensia</taxon>
    </lineage>
</organism>
<dbReference type="Pfam" id="PF03937">
    <property type="entry name" value="Sdh5"/>
    <property type="match status" value="1"/>
</dbReference>
<sequence>MRTSANLDPRRKMLLFRAWHRGTKEMDLVLGNFADAELENLTDAELDDLEQLMTAPDPEIYKWLSGTHPIPENWDTPIVHRIRLFHGTADTAT</sequence>
<dbReference type="Gene3D" id="1.10.150.250">
    <property type="entry name" value="Flavinator of succinate dehydrogenase"/>
    <property type="match status" value="1"/>
</dbReference>